<dbReference type="PANTHER" id="PTHR38166:SF1">
    <property type="entry name" value="C2H2-TYPE DOMAIN-CONTAINING PROTEIN"/>
    <property type="match status" value="1"/>
</dbReference>
<evidence type="ECO:0008006" key="4">
    <source>
        <dbReference type="Google" id="ProtNLM"/>
    </source>
</evidence>
<comment type="caution">
    <text evidence="2">The sequence shown here is derived from an EMBL/GenBank/DDBJ whole genome shotgun (WGS) entry which is preliminary data.</text>
</comment>
<feature type="compositionally biased region" description="Basic and acidic residues" evidence="1">
    <location>
        <begin position="505"/>
        <end position="514"/>
    </location>
</feature>
<gene>
    <name evidence="2" type="ORF">MKZ38_001766</name>
</gene>
<evidence type="ECO:0000313" key="2">
    <source>
        <dbReference type="EMBL" id="KAJ2906406.1"/>
    </source>
</evidence>
<sequence>MASSLFGPFVDKMPLGLLDDKCLQNLGYHGENTELEKKTEPCVNEGGSLPVAAGGFKSAHRVAPTARTTPNDTPLVESPADDPSLNICAGRTTHAPQGEAVSGSGGGFPLVAESGLSQTLFSANNINKGGQRDRNQPRGERAASRRLDPGGQDANSKCWFICPFFRRDPKTHFGCITYKPVNLSYMLQHLKRCHVFTFCPRCKEGFTESQEEKLHTHLRQCQCGERYARPDGLDRGQYQRIKDLGPIPNTTEGWGMIWDVVVEALGPGLRPQPQTRMSPYINDGLSEVAETINELSQPFCEMISHGLASACNTSPQNAAGVAKWVLDGLVLFARHLPESLRPEASRLPPLRSPEIQTNAGLPYEHDPASIGGSEYGGPVYSHPEGPMPSLPAKQWSSASTSARGALPPTDGWHSLLHLPQDPNAVPHDGSVSGYSGLNLALDEMPPGHLHPSTSDYYQASMSNRAARFSAGQSSWTPSSTATNDMSVRRGGRGGSQYGNADEGSDERGQHDEYPKGAANLYLG</sequence>
<dbReference type="PANTHER" id="PTHR38166">
    <property type="entry name" value="C2H2-TYPE DOMAIN-CONTAINING PROTEIN-RELATED"/>
    <property type="match status" value="1"/>
</dbReference>
<feature type="region of interest" description="Disordered" evidence="1">
    <location>
        <begin position="123"/>
        <end position="151"/>
    </location>
</feature>
<evidence type="ECO:0000256" key="1">
    <source>
        <dbReference type="SAM" id="MobiDB-lite"/>
    </source>
</evidence>
<protein>
    <recommendedName>
        <fullName evidence="4">C2H2-type domain-containing protein</fullName>
    </recommendedName>
</protein>
<organism evidence="2 3">
    <name type="scientific">Zalerion maritima</name>
    <dbReference type="NCBI Taxonomy" id="339359"/>
    <lineage>
        <taxon>Eukaryota</taxon>
        <taxon>Fungi</taxon>
        <taxon>Dikarya</taxon>
        <taxon>Ascomycota</taxon>
        <taxon>Pezizomycotina</taxon>
        <taxon>Sordariomycetes</taxon>
        <taxon>Lulworthiomycetidae</taxon>
        <taxon>Lulworthiales</taxon>
        <taxon>Lulworthiaceae</taxon>
        <taxon>Zalerion</taxon>
    </lineage>
</organism>
<feature type="compositionally biased region" description="Basic and acidic residues" evidence="1">
    <location>
        <begin position="130"/>
        <end position="148"/>
    </location>
</feature>
<reference evidence="2" key="1">
    <citation type="submission" date="2022-07" db="EMBL/GenBank/DDBJ databases">
        <title>Draft genome sequence of Zalerion maritima ATCC 34329, a (micro)plastics degrading marine fungus.</title>
        <authorList>
            <person name="Paco A."/>
            <person name="Goncalves M.F.M."/>
            <person name="Rocha-Santos T.A.P."/>
            <person name="Alves A."/>
        </authorList>
    </citation>
    <scope>NUCLEOTIDE SEQUENCE</scope>
    <source>
        <strain evidence="2">ATCC 34329</strain>
    </source>
</reference>
<name>A0AAD5RZH5_9PEZI</name>
<proteinExistence type="predicted"/>
<feature type="compositionally biased region" description="Polar residues" evidence="1">
    <location>
        <begin position="470"/>
        <end position="485"/>
    </location>
</feature>
<keyword evidence="3" id="KW-1185">Reference proteome</keyword>
<dbReference type="AlphaFoldDB" id="A0AAD5RZH5"/>
<dbReference type="EMBL" id="JAKWBI020000014">
    <property type="protein sequence ID" value="KAJ2906406.1"/>
    <property type="molecule type" value="Genomic_DNA"/>
</dbReference>
<dbReference type="Proteomes" id="UP001201980">
    <property type="component" value="Unassembled WGS sequence"/>
</dbReference>
<feature type="region of interest" description="Disordered" evidence="1">
    <location>
        <begin position="468"/>
        <end position="523"/>
    </location>
</feature>
<evidence type="ECO:0000313" key="3">
    <source>
        <dbReference type="Proteomes" id="UP001201980"/>
    </source>
</evidence>
<feature type="region of interest" description="Disordered" evidence="1">
    <location>
        <begin position="344"/>
        <end position="363"/>
    </location>
</feature>
<accession>A0AAD5RZH5</accession>